<organism evidence="16 17">
    <name type="scientific">Armadillidium nasatum</name>
    <dbReference type="NCBI Taxonomy" id="96803"/>
    <lineage>
        <taxon>Eukaryota</taxon>
        <taxon>Metazoa</taxon>
        <taxon>Ecdysozoa</taxon>
        <taxon>Arthropoda</taxon>
        <taxon>Crustacea</taxon>
        <taxon>Multicrustacea</taxon>
        <taxon>Malacostraca</taxon>
        <taxon>Eumalacostraca</taxon>
        <taxon>Peracarida</taxon>
        <taxon>Isopoda</taxon>
        <taxon>Oniscidea</taxon>
        <taxon>Crinocheta</taxon>
        <taxon>Armadillidiidae</taxon>
        <taxon>Armadillidium</taxon>
    </lineage>
</organism>
<keyword evidence="6" id="KW-0285">Flavoprotein</keyword>
<evidence type="ECO:0000256" key="12">
    <source>
        <dbReference type="ARBA" id="ARBA00023136"/>
    </source>
</evidence>
<evidence type="ECO:0000256" key="5">
    <source>
        <dbReference type="ARBA" id="ARBA00022448"/>
    </source>
</evidence>
<comment type="cofactor">
    <cofactor evidence="1">
        <name>FAD</name>
        <dbReference type="ChEBI" id="CHEBI:57692"/>
    </cofactor>
</comment>
<evidence type="ECO:0000256" key="8">
    <source>
        <dbReference type="ARBA" id="ARBA00022824"/>
    </source>
</evidence>
<evidence type="ECO:0000313" key="16">
    <source>
        <dbReference type="EMBL" id="KAB7494448.1"/>
    </source>
</evidence>
<dbReference type="GO" id="GO:0005789">
    <property type="term" value="C:endoplasmic reticulum membrane"/>
    <property type="evidence" value="ECO:0007669"/>
    <property type="project" value="UniProtKB-SubCell"/>
</dbReference>
<gene>
    <name evidence="16" type="primary">Ero1L</name>
    <name evidence="16" type="ORF">Anas_04512</name>
</gene>
<keyword evidence="5" id="KW-0813">Transport</keyword>
<sequence>MQEKRHHLHNFLKYQEAENSRVLEADCDKEGDLGYLNTTISKESMADFERWAAHDSAKDDSFCYSDDETDQRSRYVDLLLNPERYTGYAGPSAHRVWKAIYQENCFKPSESSAAFPEFSNIGEMCLEKRTFYRAISGLHSSINIHLCSQYLLSERDIFENNPEGVWGYNLEEFQRRFDPELTNDAGPNRLKNLYFLYLVELKAIAKLGPYLKTISFYTGNDEKDHELKFAISDLVSVVELSNSIANLEVFRQRLKT</sequence>
<dbReference type="InterPro" id="IPR037192">
    <property type="entry name" value="ERO1-like_sf"/>
</dbReference>
<keyword evidence="7" id="KW-0732">Signal</keyword>
<evidence type="ECO:0000256" key="6">
    <source>
        <dbReference type="ARBA" id="ARBA00022630"/>
    </source>
</evidence>
<dbReference type="GO" id="GO:0016972">
    <property type="term" value="F:thiol oxidase activity"/>
    <property type="evidence" value="ECO:0007669"/>
    <property type="project" value="InterPro"/>
</dbReference>
<evidence type="ECO:0000256" key="14">
    <source>
        <dbReference type="ARBA" id="ARBA00023180"/>
    </source>
</evidence>
<keyword evidence="12" id="KW-0472">Membrane</keyword>
<dbReference type="OrthoDB" id="269384at2759"/>
<reference evidence="16 17" key="1">
    <citation type="journal article" date="2019" name="PLoS Biol.">
        <title>Sex chromosomes control vertical transmission of feminizing Wolbachia symbionts in an isopod.</title>
        <authorList>
            <person name="Becking T."/>
            <person name="Chebbi M.A."/>
            <person name="Giraud I."/>
            <person name="Moumen B."/>
            <person name="Laverre T."/>
            <person name="Caubet Y."/>
            <person name="Peccoud J."/>
            <person name="Gilbert C."/>
            <person name="Cordaux R."/>
        </authorList>
    </citation>
    <scope>NUCLEOTIDE SEQUENCE [LARGE SCALE GENOMIC DNA]</scope>
    <source>
        <strain evidence="16">ANa2</strain>
        <tissue evidence="16">Whole body excluding digestive tract and cuticle</tissue>
    </source>
</reference>
<dbReference type="GO" id="GO:0071949">
    <property type="term" value="F:FAD binding"/>
    <property type="evidence" value="ECO:0007669"/>
    <property type="project" value="InterPro"/>
</dbReference>
<dbReference type="Pfam" id="PF04137">
    <property type="entry name" value="ERO1"/>
    <property type="match status" value="1"/>
</dbReference>
<dbReference type="PANTHER" id="PTHR12613">
    <property type="entry name" value="ERO1-RELATED"/>
    <property type="match status" value="1"/>
</dbReference>
<comment type="caution">
    <text evidence="16">The sequence shown here is derived from an EMBL/GenBank/DDBJ whole genome shotgun (WGS) entry which is preliminary data.</text>
</comment>
<evidence type="ECO:0000256" key="9">
    <source>
        <dbReference type="ARBA" id="ARBA00022827"/>
    </source>
</evidence>
<evidence type="ECO:0000256" key="3">
    <source>
        <dbReference type="ARBA" id="ARBA00008277"/>
    </source>
</evidence>
<dbReference type="EMBL" id="SEYY01024027">
    <property type="protein sequence ID" value="KAB7494448.1"/>
    <property type="molecule type" value="Genomic_DNA"/>
</dbReference>
<evidence type="ECO:0000256" key="11">
    <source>
        <dbReference type="ARBA" id="ARBA00023002"/>
    </source>
</evidence>
<evidence type="ECO:0000313" key="17">
    <source>
        <dbReference type="Proteomes" id="UP000326759"/>
    </source>
</evidence>
<evidence type="ECO:0000256" key="7">
    <source>
        <dbReference type="ARBA" id="ARBA00022729"/>
    </source>
</evidence>
<proteinExistence type="inferred from homology"/>
<evidence type="ECO:0000256" key="10">
    <source>
        <dbReference type="ARBA" id="ARBA00022982"/>
    </source>
</evidence>
<dbReference type="GO" id="GO:0034975">
    <property type="term" value="P:protein folding in endoplasmic reticulum"/>
    <property type="evidence" value="ECO:0007669"/>
    <property type="project" value="InterPro"/>
</dbReference>
<evidence type="ECO:0000256" key="4">
    <source>
        <dbReference type="ARBA" id="ARBA00011802"/>
    </source>
</evidence>
<keyword evidence="17" id="KW-1185">Reference proteome</keyword>
<keyword evidence="14" id="KW-0325">Glycoprotein</keyword>
<keyword evidence="13" id="KW-1015">Disulfide bond</keyword>
<keyword evidence="10" id="KW-0249">Electron transport</keyword>
<dbReference type="AlphaFoldDB" id="A0A5N5SL60"/>
<protein>
    <submittedName>
        <fullName evidence="16">Ero1-like protein</fullName>
    </submittedName>
</protein>
<keyword evidence="11" id="KW-0560">Oxidoreductase</keyword>
<evidence type="ECO:0000256" key="2">
    <source>
        <dbReference type="ARBA" id="ARBA00004367"/>
    </source>
</evidence>
<keyword evidence="9" id="KW-0274">FAD</keyword>
<comment type="similarity">
    <text evidence="3">Belongs to the EROs family.</text>
</comment>
<comment type="subcellular location">
    <subcellularLocation>
        <location evidence="2">Endoplasmic reticulum membrane</location>
        <topology evidence="2">Peripheral membrane protein</topology>
        <orientation evidence="2">Lumenal side</orientation>
    </subcellularLocation>
</comment>
<accession>A0A5N5SL60</accession>
<evidence type="ECO:0000256" key="1">
    <source>
        <dbReference type="ARBA" id="ARBA00001974"/>
    </source>
</evidence>
<dbReference type="InterPro" id="IPR007266">
    <property type="entry name" value="Ero1"/>
</dbReference>
<evidence type="ECO:0000256" key="15">
    <source>
        <dbReference type="ARBA" id="ARBA00023284"/>
    </source>
</evidence>
<dbReference type="Proteomes" id="UP000326759">
    <property type="component" value="Unassembled WGS sequence"/>
</dbReference>
<dbReference type="PANTHER" id="PTHR12613:SF0">
    <property type="entry name" value="ERO1-LIKE PROTEIN"/>
    <property type="match status" value="1"/>
</dbReference>
<evidence type="ECO:0000256" key="13">
    <source>
        <dbReference type="ARBA" id="ARBA00023157"/>
    </source>
</evidence>
<keyword evidence="15" id="KW-0676">Redox-active center</keyword>
<name>A0A5N5SL60_9CRUS</name>
<keyword evidence="8" id="KW-0256">Endoplasmic reticulum</keyword>
<comment type="subunit">
    <text evidence="4">May function both as a monomer and a homodimer.</text>
</comment>
<dbReference type="GO" id="GO:0015035">
    <property type="term" value="F:protein-disulfide reductase activity"/>
    <property type="evidence" value="ECO:0007669"/>
    <property type="project" value="InterPro"/>
</dbReference>
<dbReference type="SUPFAM" id="SSF110019">
    <property type="entry name" value="ERO1-like"/>
    <property type="match status" value="1"/>
</dbReference>